<comment type="subcellular location">
    <subcellularLocation>
        <location evidence="10">Cell membrane</location>
        <topology evidence="10">Peripheral membrane protein</topology>
    </subcellularLocation>
    <subcellularLocation>
        <location evidence="2">Membrane</location>
        <topology evidence="2">Peripheral membrane protein</topology>
    </subcellularLocation>
</comment>
<comment type="function">
    <text evidence="1 10">Produces ATP from ADP in the presence of a proton gradient across the membrane. The gamma chain is believed to be important in regulating ATPase activity and the flow of protons through the CF(0) complex.</text>
</comment>
<evidence type="ECO:0000313" key="11">
    <source>
        <dbReference type="EMBL" id="SHH81681.1"/>
    </source>
</evidence>
<dbReference type="PANTHER" id="PTHR11693:SF22">
    <property type="entry name" value="ATP SYNTHASE SUBUNIT GAMMA, MITOCHONDRIAL"/>
    <property type="match status" value="1"/>
</dbReference>
<gene>
    <name evidence="10" type="primary">atpG</name>
    <name evidence="11" type="ORF">SAMN02745196_01507</name>
</gene>
<evidence type="ECO:0000256" key="3">
    <source>
        <dbReference type="ARBA" id="ARBA00007681"/>
    </source>
</evidence>
<dbReference type="HAMAP" id="MF_00815">
    <property type="entry name" value="ATP_synth_gamma_bact"/>
    <property type="match status" value="1"/>
</dbReference>
<keyword evidence="12" id="KW-1185">Reference proteome</keyword>
<dbReference type="RefSeq" id="WP_072831408.1">
    <property type="nucleotide sequence ID" value="NZ_FQXP01000005.1"/>
</dbReference>
<evidence type="ECO:0000256" key="8">
    <source>
        <dbReference type="ARBA" id="ARBA00023196"/>
    </source>
</evidence>
<name>A0A1M5W2J3_9CLOT</name>
<keyword evidence="5 10" id="KW-0375">Hydrogen ion transport</keyword>
<dbReference type="AlphaFoldDB" id="A0A1M5W2J3"/>
<dbReference type="OrthoDB" id="9812769at2"/>
<dbReference type="Pfam" id="PF00231">
    <property type="entry name" value="ATP-synt"/>
    <property type="match status" value="1"/>
</dbReference>
<protein>
    <recommendedName>
        <fullName evidence="10">ATP synthase gamma chain</fullName>
    </recommendedName>
    <alternativeName>
        <fullName evidence="10">ATP synthase F1 sector gamma subunit</fullName>
    </alternativeName>
    <alternativeName>
        <fullName evidence="10">F-ATPase gamma subunit</fullName>
    </alternativeName>
</protein>
<reference evidence="11 12" key="1">
    <citation type="submission" date="2016-11" db="EMBL/GenBank/DDBJ databases">
        <authorList>
            <person name="Jaros S."/>
            <person name="Januszkiewicz K."/>
            <person name="Wedrychowicz H."/>
        </authorList>
    </citation>
    <scope>NUCLEOTIDE SEQUENCE [LARGE SCALE GENOMIC DNA]</scope>
    <source>
        <strain evidence="11 12">DSM 3089</strain>
    </source>
</reference>
<evidence type="ECO:0000256" key="1">
    <source>
        <dbReference type="ARBA" id="ARBA00003456"/>
    </source>
</evidence>
<comment type="similarity">
    <text evidence="3 10">Belongs to the ATPase gamma chain family.</text>
</comment>
<evidence type="ECO:0000313" key="12">
    <source>
        <dbReference type="Proteomes" id="UP000184526"/>
    </source>
</evidence>
<dbReference type="PANTHER" id="PTHR11693">
    <property type="entry name" value="ATP SYNTHASE GAMMA CHAIN"/>
    <property type="match status" value="1"/>
</dbReference>
<dbReference type="Gene3D" id="3.40.1380.10">
    <property type="match status" value="1"/>
</dbReference>
<evidence type="ECO:0000256" key="4">
    <source>
        <dbReference type="ARBA" id="ARBA00022448"/>
    </source>
</evidence>
<evidence type="ECO:0000256" key="6">
    <source>
        <dbReference type="ARBA" id="ARBA00023065"/>
    </source>
</evidence>
<comment type="subunit">
    <text evidence="10">F-type ATPases have 2 components, CF(1) - the catalytic core - and CF(0) - the membrane proton channel. CF(1) has five subunits: alpha(3), beta(3), gamma(1), delta(1), epsilon(1). CF(0) has three main subunits: a, b and c.</text>
</comment>
<evidence type="ECO:0000256" key="5">
    <source>
        <dbReference type="ARBA" id="ARBA00022781"/>
    </source>
</evidence>
<proteinExistence type="inferred from homology"/>
<dbReference type="PRINTS" id="PR00126">
    <property type="entry name" value="ATPASEGAMMA"/>
</dbReference>
<keyword evidence="8 10" id="KW-0139">CF(1)</keyword>
<evidence type="ECO:0000256" key="7">
    <source>
        <dbReference type="ARBA" id="ARBA00023136"/>
    </source>
</evidence>
<evidence type="ECO:0000256" key="10">
    <source>
        <dbReference type="HAMAP-Rule" id="MF_00815"/>
    </source>
</evidence>
<dbReference type="GO" id="GO:0042777">
    <property type="term" value="P:proton motive force-driven plasma membrane ATP synthesis"/>
    <property type="evidence" value="ECO:0007669"/>
    <property type="project" value="UniProtKB-UniRule"/>
</dbReference>
<keyword evidence="6 10" id="KW-0406">Ion transport</keyword>
<dbReference type="InterPro" id="IPR000131">
    <property type="entry name" value="ATP_synth_F1_gsu"/>
</dbReference>
<dbReference type="Proteomes" id="UP000184526">
    <property type="component" value="Unassembled WGS sequence"/>
</dbReference>
<dbReference type="GO" id="GO:0005886">
    <property type="term" value="C:plasma membrane"/>
    <property type="evidence" value="ECO:0007669"/>
    <property type="project" value="UniProtKB-SubCell"/>
</dbReference>
<dbReference type="PROSITE" id="PS00153">
    <property type="entry name" value="ATPASE_GAMMA"/>
    <property type="match status" value="1"/>
</dbReference>
<dbReference type="GO" id="GO:0005524">
    <property type="term" value="F:ATP binding"/>
    <property type="evidence" value="ECO:0007669"/>
    <property type="project" value="UniProtKB-UniRule"/>
</dbReference>
<accession>A0A1M5W2J3</accession>
<dbReference type="NCBIfam" id="TIGR01146">
    <property type="entry name" value="ATPsyn_F1gamma"/>
    <property type="match status" value="1"/>
</dbReference>
<dbReference type="GO" id="GO:0046933">
    <property type="term" value="F:proton-transporting ATP synthase activity, rotational mechanism"/>
    <property type="evidence" value="ECO:0007669"/>
    <property type="project" value="UniProtKB-UniRule"/>
</dbReference>
<dbReference type="SUPFAM" id="SSF52943">
    <property type="entry name" value="ATP synthase (F1-ATPase), gamma subunit"/>
    <property type="match status" value="1"/>
</dbReference>
<keyword evidence="10" id="KW-1003">Cell membrane</keyword>
<evidence type="ECO:0000256" key="2">
    <source>
        <dbReference type="ARBA" id="ARBA00004170"/>
    </source>
</evidence>
<dbReference type="InterPro" id="IPR023632">
    <property type="entry name" value="ATP_synth_F1_gsu_CS"/>
</dbReference>
<keyword evidence="9 10" id="KW-0066">ATP synthesis</keyword>
<dbReference type="EMBL" id="FQXP01000005">
    <property type="protein sequence ID" value="SHH81681.1"/>
    <property type="molecule type" value="Genomic_DNA"/>
</dbReference>
<dbReference type="CDD" id="cd12151">
    <property type="entry name" value="F1-ATPase_gamma"/>
    <property type="match status" value="1"/>
</dbReference>
<dbReference type="InterPro" id="IPR035968">
    <property type="entry name" value="ATP_synth_F1_ATPase_gsu"/>
</dbReference>
<keyword evidence="7 10" id="KW-0472">Membrane</keyword>
<organism evidence="11 12">
    <name type="scientific">Clostridium collagenovorans DSM 3089</name>
    <dbReference type="NCBI Taxonomy" id="1121306"/>
    <lineage>
        <taxon>Bacteria</taxon>
        <taxon>Bacillati</taxon>
        <taxon>Bacillota</taxon>
        <taxon>Clostridia</taxon>
        <taxon>Eubacteriales</taxon>
        <taxon>Clostridiaceae</taxon>
        <taxon>Clostridium</taxon>
    </lineage>
</organism>
<dbReference type="GO" id="GO:0045259">
    <property type="term" value="C:proton-transporting ATP synthase complex"/>
    <property type="evidence" value="ECO:0007669"/>
    <property type="project" value="UniProtKB-KW"/>
</dbReference>
<keyword evidence="4 10" id="KW-0813">Transport</keyword>
<dbReference type="Gene3D" id="1.10.287.80">
    <property type="entry name" value="ATP synthase, gamma subunit, helix hairpin domain"/>
    <property type="match status" value="1"/>
</dbReference>
<sequence length="284" mass="32166">MSATGFAVIKKRIKSINNTKKITNAMNLVATSKYRKVKSRLDIVHDYHKCLDTAMGRIIRGYSGESKYILGNKSENKLYIIVTSDLGLCAGYNAANINKAMSFVLKDREHSRIITMGQKGRTMLKKYRVDTVAEYVEIPDLPSLTDVNVVMRKCLELYDNNEVGEVYIVYCNSKSLVRREAAIKKILPFTIEDSNEDENNYVEFEPDENSIFDNVSTTYVSSLLLTCLISSKAGEHAYRMEAMDSATRNANDMLEKLHTQYNRIRQSAITQEITEIVSGAEAQH</sequence>
<dbReference type="STRING" id="1121306.SAMN02745196_01507"/>
<evidence type="ECO:0000256" key="9">
    <source>
        <dbReference type="ARBA" id="ARBA00023310"/>
    </source>
</evidence>